<dbReference type="AlphaFoldDB" id="A0A841J2U2"/>
<sequence>MAEDTTDRLGLPLLHAAQAQKEIFHNEALLALDRLVHARMESATVATPPTSPAPGQSWIVPPSGATGAWAGQGNRIASWSVSGWRFTLPVAGMEFTVADEGQARRWSGTDWVLGPVRADGFYQGGNRVVGAQQAGISAPAGGAVIDAEARLTLNAVLGVLRNHGLIAL</sequence>
<dbReference type="Pfam" id="PF10983">
    <property type="entry name" value="DUF2793"/>
    <property type="match status" value="1"/>
</dbReference>
<accession>A0A841J2U2</accession>
<reference evidence="1 2" key="1">
    <citation type="submission" date="2020-08" db="EMBL/GenBank/DDBJ databases">
        <title>Genomic Encyclopedia of Type Strains, Phase IV (KMG-IV): sequencing the most valuable type-strain genomes for metagenomic binning, comparative biology and taxonomic classification.</title>
        <authorList>
            <person name="Goeker M."/>
        </authorList>
    </citation>
    <scope>NUCLEOTIDE SEQUENCE [LARGE SCALE GENOMIC DNA]</scope>
    <source>
        <strain evidence="1 2">DSM 102255</strain>
    </source>
</reference>
<organism evidence="1 2">
    <name type="scientific">Sphingobium subterraneum</name>
    <dbReference type="NCBI Taxonomy" id="627688"/>
    <lineage>
        <taxon>Bacteria</taxon>
        <taxon>Pseudomonadati</taxon>
        <taxon>Pseudomonadota</taxon>
        <taxon>Alphaproteobacteria</taxon>
        <taxon>Sphingomonadales</taxon>
        <taxon>Sphingomonadaceae</taxon>
        <taxon>Sphingobium</taxon>
    </lineage>
</organism>
<protein>
    <recommendedName>
        <fullName evidence="3">DUF2793 domain-containing protein</fullName>
    </recommendedName>
</protein>
<dbReference type="Proteomes" id="UP000552700">
    <property type="component" value="Unassembled WGS sequence"/>
</dbReference>
<comment type="caution">
    <text evidence="1">The sequence shown here is derived from an EMBL/GenBank/DDBJ whole genome shotgun (WGS) entry which is preliminary data.</text>
</comment>
<gene>
    <name evidence="1" type="ORF">FHS92_002894</name>
</gene>
<evidence type="ECO:0008006" key="3">
    <source>
        <dbReference type="Google" id="ProtNLM"/>
    </source>
</evidence>
<evidence type="ECO:0000313" key="2">
    <source>
        <dbReference type="Proteomes" id="UP000552700"/>
    </source>
</evidence>
<evidence type="ECO:0000313" key="1">
    <source>
        <dbReference type="EMBL" id="MBB6125137.1"/>
    </source>
</evidence>
<name>A0A841J2U2_9SPHN</name>
<dbReference type="InterPro" id="IPR021251">
    <property type="entry name" value="DUF2793"/>
</dbReference>
<keyword evidence="2" id="KW-1185">Reference proteome</keyword>
<dbReference type="EMBL" id="JACIJP010000005">
    <property type="protein sequence ID" value="MBB6125137.1"/>
    <property type="molecule type" value="Genomic_DNA"/>
</dbReference>
<dbReference type="RefSeq" id="WP_184081431.1">
    <property type="nucleotide sequence ID" value="NZ_JACIJP010000005.1"/>
</dbReference>
<proteinExistence type="predicted"/>